<reference evidence="2" key="1">
    <citation type="submission" date="2020-07" db="EMBL/GenBank/DDBJ databases">
        <title>Ethylene signaling mediates host invasion by parasitic plants.</title>
        <authorList>
            <person name="Yoshida S."/>
        </authorList>
    </citation>
    <scope>NUCLEOTIDE SEQUENCE</scope>
    <source>
        <strain evidence="2">Okayama</strain>
    </source>
</reference>
<evidence type="ECO:0000313" key="2">
    <source>
        <dbReference type="EMBL" id="GFP92064.1"/>
    </source>
</evidence>
<sequence>PKISFLSFRPLNFQPTQKTLTNISCRKQNKRENLSDDEMLAVELRLGIKKMSSQMVSREGALKKSREILFIEVCNFTGMKSEDLKNKWHKINEDERWGLVLGFVAEWSNHFHPSYVKSVMEMVDEYLGDNIEFPDNPVSISSDGFFYLLEEIDGVF</sequence>
<dbReference type="OrthoDB" id="1920063at2759"/>
<proteinExistence type="predicted"/>
<keyword evidence="3" id="KW-1185">Reference proteome</keyword>
<evidence type="ECO:0000313" key="3">
    <source>
        <dbReference type="Proteomes" id="UP000653305"/>
    </source>
</evidence>
<dbReference type="InterPro" id="IPR054290">
    <property type="entry name" value="DUF7026"/>
</dbReference>
<name>A0A830C6W4_9LAMI</name>
<dbReference type="Pfam" id="PF22950">
    <property type="entry name" value="DUF7026"/>
    <property type="match status" value="1"/>
</dbReference>
<comment type="caution">
    <text evidence="2">The sequence shown here is derived from an EMBL/GenBank/DDBJ whole genome shotgun (WGS) entry which is preliminary data.</text>
</comment>
<feature type="domain" description="DUF7026" evidence="1">
    <location>
        <begin position="58"/>
        <end position="107"/>
    </location>
</feature>
<evidence type="ECO:0000259" key="1">
    <source>
        <dbReference type="Pfam" id="PF22950"/>
    </source>
</evidence>
<organism evidence="2 3">
    <name type="scientific">Phtheirospermum japonicum</name>
    <dbReference type="NCBI Taxonomy" id="374723"/>
    <lineage>
        <taxon>Eukaryota</taxon>
        <taxon>Viridiplantae</taxon>
        <taxon>Streptophyta</taxon>
        <taxon>Embryophyta</taxon>
        <taxon>Tracheophyta</taxon>
        <taxon>Spermatophyta</taxon>
        <taxon>Magnoliopsida</taxon>
        <taxon>eudicotyledons</taxon>
        <taxon>Gunneridae</taxon>
        <taxon>Pentapetalae</taxon>
        <taxon>asterids</taxon>
        <taxon>lamiids</taxon>
        <taxon>Lamiales</taxon>
        <taxon>Orobanchaceae</taxon>
        <taxon>Orobanchaceae incertae sedis</taxon>
        <taxon>Phtheirospermum</taxon>
    </lineage>
</organism>
<dbReference type="EMBL" id="BMAC01000266">
    <property type="protein sequence ID" value="GFP92064.1"/>
    <property type="molecule type" value="Genomic_DNA"/>
</dbReference>
<dbReference type="Proteomes" id="UP000653305">
    <property type="component" value="Unassembled WGS sequence"/>
</dbReference>
<gene>
    <name evidence="2" type="ORF">PHJA_001350500</name>
</gene>
<feature type="non-terminal residue" evidence="2">
    <location>
        <position position="1"/>
    </location>
</feature>
<accession>A0A830C6W4</accession>
<dbReference type="AlphaFoldDB" id="A0A830C6W4"/>
<protein>
    <recommendedName>
        <fullName evidence="1">DUF7026 domain-containing protein</fullName>
    </recommendedName>
</protein>